<organism evidence="3 4">
    <name type="scientific">Reyranella soli</name>
    <dbReference type="NCBI Taxonomy" id="1230389"/>
    <lineage>
        <taxon>Bacteria</taxon>
        <taxon>Pseudomonadati</taxon>
        <taxon>Pseudomonadota</taxon>
        <taxon>Alphaproteobacteria</taxon>
        <taxon>Hyphomicrobiales</taxon>
        <taxon>Reyranellaceae</taxon>
        <taxon>Reyranella</taxon>
    </lineage>
</organism>
<dbReference type="OrthoDB" id="9988141at2"/>
<keyword evidence="2" id="KW-1133">Transmembrane helix</keyword>
<dbReference type="RefSeq" id="WP_147156584.1">
    <property type="nucleotide sequence ID" value="NZ_BKAJ01000211.1"/>
</dbReference>
<evidence type="ECO:0000313" key="3">
    <source>
        <dbReference type="EMBL" id="GEP61270.1"/>
    </source>
</evidence>
<proteinExistence type="predicted"/>
<sequence>MTDKPEEMPRRIRSTTPRLLRGGPDGGNNGGMPPDLDIRVKALEARTSEIGIDVRGLIKGVAEIKGKIAQMPTTFQMQAWFVGVSLGLVALVFAVARALR</sequence>
<name>A0A512NQP2_9HYPH</name>
<evidence type="ECO:0000256" key="2">
    <source>
        <dbReference type="SAM" id="Phobius"/>
    </source>
</evidence>
<keyword evidence="2" id="KW-0812">Transmembrane</keyword>
<keyword evidence="2" id="KW-0472">Membrane</keyword>
<dbReference type="Proteomes" id="UP000321058">
    <property type="component" value="Unassembled WGS sequence"/>
</dbReference>
<evidence type="ECO:0000256" key="1">
    <source>
        <dbReference type="SAM" id="MobiDB-lite"/>
    </source>
</evidence>
<comment type="caution">
    <text evidence="3">The sequence shown here is derived from an EMBL/GenBank/DDBJ whole genome shotgun (WGS) entry which is preliminary data.</text>
</comment>
<dbReference type="AlphaFoldDB" id="A0A512NQP2"/>
<gene>
    <name evidence="3" type="ORF">RSO01_84360</name>
</gene>
<protein>
    <submittedName>
        <fullName evidence="3">Uncharacterized protein</fullName>
    </submittedName>
</protein>
<feature type="compositionally biased region" description="Basic and acidic residues" evidence="1">
    <location>
        <begin position="1"/>
        <end position="10"/>
    </location>
</feature>
<reference evidence="3 4" key="1">
    <citation type="submission" date="2019-07" db="EMBL/GenBank/DDBJ databases">
        <title>Whole genome shotgun sequence of Reyranella soli NBRC 108950.</title>
        <authorList>
            <person name="Hosoyama A."/>
            <person name="Uohara A."/>
            <person name="Ohji S."/>
            <person name="Ichikawa N."/>
        </authorList>
    </citation>
    <scope>NUCLEOTIDE SEQUENCE [LARGE SCALE GENOMIC DNA]</scope>
    <source>
        <strain evidence="3 4">NBRC 108950</strain>
    </source>
</reference>
<evidence type="ECO:0000313" key="4">
    <source>
        <dbReference type="Proteomes" id="UP000321058"/>
    </source>
</evidence>
<dbReference type="EMBL" id="BKAJ01000211">
    <property type="protein sequence ID" value="GEP61270.1"/>
    <property type="molecule type" value="Genomic_DNA"/>
</dbReference>
<accession>A0A512NQP2</accession>
<keyword evidence="4" id="KW-1185">Reference proteome</keyword>
<feature type="region of interest" description="Disordered" evidence="1">
    <location>
        <begin position="1"/>
        <end position="35"/>
    </location>
</feature>
<feature type="transmembrane region" description="Helical" evidence="2">
    <location>
        <begin position="79"/>
        <end position="99"/>
    </location>
</feature>